<evidence type="ECO:0000256" key="6">
    <source>
        <dbReference type="ARBA" id="ARBA00023136"/>
    </source>
</evidence>
<feature type="transmembrane region" description="Helical" evidence="7">
    <location>
        <begin position="438"/>
        <end position="458"/>
    </location>
</feature>
<comment type="similarity">
    <text evidence="2">Belongs to the polysaccharide synthase family.</text>
</comment>
<comment type="subcellular location">
    <subcellularLocation>
        <location evidence="1">Cell membrane</location>
        <topology evidence="1">Multi-pass membrane protein</topology>
    </subcellularLocation>
</comment>
<dbReference type="Proteomes" id="UP000275069">
    <property type="component" value="Chromosome"/>
</dbReference>
<evidence type="ECO:0000256" key="1">
    <source>
        <dbReference type="ARBA" id="ARBA00004651"/>
    </source>
</evidence>
<feature type="transmembrane region" description="Helical" evidence="7">
    <location>
        <begin position="145"/>
        <end position="166"/>
    </location>
</feature>
<feature type="transmembrane region" description="Helical" evidence="7">
    <location>
        <begin position="172"/>
        <end position="194"/>
    </location>
</feature>
<dbReference type="GO" id="GO:0005886">
    <property type="term" value="C:plasma membrane"/>
    <property type="evidence" value="ECO:0007669"/>
    <property type="project" value="UniProtKB-SubCell"/>
</dbReference>
<keyword evidence="4 7" id="KW-0812">Transmembrane</keyword>
<feature type="transmembrane region" description="Helical" evidence="7">
    <location>
        <begin position="411"/>
        <end position="432"/>
    </location>
</feature>
<evidence type="ECO:0000256" key="7">
    <source>
        <dbReference type="SAM" id="Phobius"/>
    </source>
</evidence>
<feature type="transmembrane region" description="Helical" evidence="7">
    <location>
        <begin position="44"/>
        <end position="66"/>
    </location>
</feature>
<keyword evidence="5 7" id="KW-1133">Transmembrane helix</keyword>
<reference evidence="8 9" key="1">
    <citation type="submission" date="2018-09" db="EMBL/GenBank/DDBJ databases">
        <title>Genome sequencing of strain 2DFW10M-5.</title>
        <authorList>
            <person name="Heo J."/>
            <person name="Kim S.-J."/>
            <person name="Kwon S.-W."/>
        </authorList>
    </citation>
    <scope>NUCLEOTIDE SEQUENCE [LARGE SCALE GENOMIC DNA]</scope>
    <source>
        <strain evidence="8 9">2DFW10M-5</strain>
    </source>
</reference>
<keyword evidence="6 7" id="KW-0472">Membrane</keyword>
<feature type="transmembrane region" description="Helical" evidence="7">
    <location>
        <begin position="358"/>
        <end position="375"/>
    </location>
</feature>
<feature type="transmembrane region" description="Helical" evidence="7">
    <location>
        <begin position="238"/>
        <end position="257"/>
    </location>
</feature>
<feature type="transmembrane region" description="Helical" evidence="7">
    <location>
        <begin position="381"/>
        <end position="399"/>
    </location>
</feature>
<dbReference type="KEGG" id="gry:D7I44_06360"/>
<dbReference type="EMBL" id="CP032624">
    <property type="protein sequence ID" value="AYG03189.1"/>
    <property type="molecule type" value="Genomic_DNA"/>
</dbReference>
<feature type="transmembrane region" description="Helical" evidence="7">
    <location>
        <begin position="311"/>
        <end position="337"/>
    </location>
</feature>
<dbReference type="PANTHER" id="PTHR30250">
    <property type="entry name" value="PST FAMILY PREDICTED COLANIC ACID TRANSPORTER"/>
    <property type="match status" value="1"/>
</dbReference>
<proteinExistence type="inferred from homology"/>
<evidence type="ECO:0000256" key="3">
    <source>
        <dbReference type="ARBA" id="ARBA00022475"/>
    </source>
</evidence>
<feature type="transmembrane region" description="Helical" evidence="7">
    <location>
        <begin position="78"/>
        <end position="102"/>
    </location>
</feature>
<evidence type="ECO:0000256" key="5">
    <source>
        <dbReference type="ARBA" id="ARBA00022989"/>
    </source>
</evidence>
<evidence type="ECO:0000256" key="2">
    <source>
        <dbReference type="ARBA" id="ARBA00007430"/>
    </source>
</evidence>
<accession>A0A387BPZ9</accession>
<sequence length="477" mass="49439">MKTHSSATALAWSFGNTAFSKLATLGIGVLLARLLGPHSFGTFAVALVALTIVLSFNELGVSLAIVRWPGDPARIAPTVSTISTAVSVAIYVAGYCAAPAFAQAMGAPAAVWPLRVLLFSVVIDAITSSPAALLERGFRQDKRALADQLNVWVGAGVSVILAFAHWGAMSLAVGRISGSLVAAVVLVAISPVRLRFGFDPSIARQLLRFGLPLAGASIVVIAAGNVDQLVVGRMLGPTSLGFFVLAFNIASWPVSIFSQPMRSVAPATFARLRDDPTQRLGAFRSIIRVLTVAALPVCGFLAGAADPIVRFVYGIAWLPAADVLRFLAGAAALRIIFELAYDYLVVQGRTGRLLTLQLVWLLALLPALIVGAHFWGLVGVAAAEVAVALIVVLPAYLGLLRGGGIPVRTVLSSVVLPVGGGVGVALVALSMSSLRLPPLLACIGAGVIALAVAAALAWRERSSVQTIRSVRSTAVVA</sequence>
<name>A0A387BPZ9_9MICO</name>
<feature type="transmembrane region" description="Helical" evidence="7">
    <location>
        <begin position="114"/>
        <end position="133"/>
    </location>
</feature>
<dbReference type="InterPro" id="IPR050833">
    <property type="entry name" value="Poly_Biosynth_Transport"/>
</dbReference>
<dbReference type="OrthoDB" id="9770347at2"/>
<feature type="transmembrane region" description="Helical" evidence="7">
    <location>
        <begin position="286"/>
        <end position="305"/>
    </location>
</feature>
<protein>
    <submittedName>
        <fullName evidence="8">Lipopolysaccharide biosynthesis protein</fullName>
    </submittedName>
</protein>
<evidence type="ECO:0000256" key="4">
    <source>
        <dbReference type="ARBA" id="ARBA00022692"/>
    </source>
</evidence>
<evidence type="ECO:0000313" key="8">
    <source>
        <dbReference type="EMBL" id="AYG03189.1"/>
    </source>
</evidence>
<keyword evidence="9" id="KW-1185">Reference proteome</keyword>
<gene>
    <name evidence="8" type="ORF">D7I44_06360</name>
</gene>
<dbReference type="PANTHER" id="PTHR30250:SF10">
    <property type="entry name" value="LIPOPOLYSACCHARIDE BIOSYNTHESIS PROTEIN WZXC"/>
    <property type="match status" value="1"/>
</dbReference>
<dbReference type="AlphaFoldDB" id="A0A387BPZ9"/>
<feature type="transmembrane region" description="Helical" evidence="7">
    <location>
        <begin position="206"/>
        <end position="226"/>
    </location>
</feature>
<dbReference type="RefSeq" id="WP_120788721.1">
    <property type="nucleotide sequence ID" value="NZ_CP032624.1"/>
</dbReference>
<organism evidence="8 9">
    <name type="scientific">Gryllotalpicola protaetiae</name>
    <dbReference type="NCBI Taxonomy" id="2419771"/>
    <lineage>
        <taxon>Bacteria</taxon>
        <taxon>Bacillati</taxon>
        <taxon>Actinomycetota</taxon>
        <taxon>Actinomycetes</taxon>
        <taxon>Micrococcales</taxon>
        <taxon>Microbacteriaceae</taxon>
        <taxon>Gryllotalpicola</taxon>
    </lineage>
</organism>
<evidence type="ECO:0000313" key="9">
    <source>
        <dbReference type="Proteomes" id="UP000275069"/>
    </source>
</evidence>
<dbReference type="Pfam" id="PF13440">
    <property type="entry name" value="Polysacc_synt_3"/>
    <property type="match status" value="1"/>
</dbReference>
<keyword evidence="3" id="KW-1003">Cell membrane</keyword>
<dbReference type="CDD" id="cd13127">
    <property type="entry name" value="MATE_tuaB_like"/>
    <property type="match status" value="1"/>
</dbReference>